<feature type="domain" description="Reverse transcriptase zinc-binding" evidence="1">
    <location>
        <begin position="26"/>
        <end position="69"/>
    </location>
</feature>
<reference evidence="2" key="1">
    <citation type="journal article" date="2023" name="bioRxiv">
        <title>Improved chromosome-level genome assembly for marigold (Tagetes erecta).</title>
        <authorList>
            <person name="Jiang F."/>
            <person name="Yuan L."/>
            <person name="Wang S."/>
            <person name="Wang H."/>
            <person name="Xu D."/>
            <person name="Wang A."/>
            <person name="Fan W."/>
        </authorList>
    </citation>
    <scope>NUCLEOTIDE SEQUENCE</scope>
    <source>
        <strain evidence="2">WSJ</strain>
        <tissue evidence="2">Leaf</tissue>
    </source>
</reference>
<dbReference type="Proteomes" id="UP001229421">
    <property type="component" value="Unassembled WGS sequence"/>
</dbReference>
<gene>
    <name evidence="2" type="ORF">QVD17_38022</name>
</gene>
<name>A0AAD8JX61_TARER</name>
<dbReference type="InterPro" id="IPR026960">
    <property type="entry name" value="RVT-Znf"/>
</dbReference>
<evidence type="ECO:0000259" key="1">
    <source>
        <dbReference type="Pfam" id="PF13966"/>
    </source>
</evidence>
<dbReference type="EMBL" id="JAUHHV010000010">
    <property type="protein sequence ID" value="KAK1411473.1"/>
    <property type="molecule type" value="Genomic_DNA"/>
</dbReference>
<sequence>MVMEMENKVAITTGKQSCYHNKKTSYNRIPTCDALRRRGVALSSLVCSLCGEEEESVEHLFVTCRFSANIFVKDKTFDHKCTIRDHGDQLVMDERAGGTKLRSHW</sequence>
<keyword evidence="3" id="KW-1185">Reference proteome</keyword>
<evidence type="ECO:0000313" key="2">
    <source>
        <dbReference type="EMBL" id="KAK1411473.1"/>
    </source>
</evidence>
<organism evidence="2 3">
    <name type="scientific">Tagetes erecta</name>
    <name type="common">African marigold</name>
    <dbReference type="NCBI Taxonomy" id="13708"/>
    <lineage>
        <taxon>Eukaryota</taxon>
        <taxon>Viridiplantae</taxon>
        <taxon>Streptophyta</taxon>
        <taxon>Embryophyta</taxon>
        <taxon>Tracheophyta</taxon>
        <taxon>Spermatophyta</taxon>
        <taxon>Magnoliopsida</taxon>
        <taxon>eudicotyledons</taxon>
        <taxon>Gunneridae</taxon>
        <taxon>Pentapetalae</taxon>
        <taxon>asterids</taxon>
        <taxon>campanulids</taxon>
        <taxon>Asterales</taxon>
        <taxon>Asteraceae</taxon>
        <taxon>Asteroideae</taxon>
        <taxon>Heliantheae alliance</taxon>
        <taxon>Tageteae</taxon>
        <taxon>Tagetes</taxon>
    </lineage>
</organism>
<proteinExistence type="predicted"/>
<accession>A0AAD8JX61</accession>
<protein>
    <recommendedName>
        <fullName evidence="1">Reverse transcriptase zinc-binding domain-containing protein</fullName>
    </recommendedName>
</protein>
<evidence type="ECO:0000313" key="3">
    <source>
        <dbReference type="Proteomes" id="UP001229421"/>
    </source>
</evidence>
<comment type="caution">
    <text evidence="2">The sequence shown here is derived from an EMBL/GenBank/DDBJ whole genome shotgun (WGS) entry which is preliminary data.</text>
</comment>
<dbReference type="Pfam" id="PF13966">
    <property type="entry name" value="zf-RVT"/>
    <property type="match status" value="1"/>
</dbReference>
<dbReference type="AlphaFoldDB" id="A0AAD8JX61"/>